<dbReference type="FunFam" id="3.30.565.10:FF:000010">
    <property type="entry name" value="Sensor histidine kinase RcsC"/>
    <property type="match status" value="1"/>
</dbReference>
<evidence type="ECO:0000259" key="18">
    <source>
        <dbReference type="PROSITE" id="PS50112"/>
    </source>
</evidence>
<evidence type="ECO:0000256" key="13">
    <source>
        <dbReference type="PROSITE-ProRule" id="PRU00169"/>
    </source>
</evidence>
<dbReference type="NCBIfam" id="TIGR00229">
    <property type="entry name" value="sensory_box"/>
    <property type="match status" value="1"/>
</dbReference>
<evidence type="ECO:0000256" key="14">
    <source>
        <dbReference type="SAM" id="Coils"/>
    </source>
</evidence>
<dbReference type="InterPro" id="IPR011009">
    <property type="entry name" value="Kinase-like_dom_sf"/>
</dbReference>
<dbReference type="InterPro" id="IPR003018">
    <property type="entry name" value="GAF"/>
</dbReference>
<dbReference type="Gene3D" id="3.30.450.20">
    <property type="entry name" value="PAS domain"/>
    <property type="match status" value="1"/>
</dbReference>
<evidence type="ECO:0000256" key="1">
    <source>
        <dbReference type="ARBA" id="ARBA00000085"/>
    </source>
</evidence>
<dbReference type="CDD" id="cd17546">
    <property type="entry name" value="REC_hyHK_CKI1_RcsC-like"/>
    <property type="match status" value="1"/>
</dbReference>
<dbReference type="CDD" id="cd00082">
    <property type="entry name" value="HisKA"/>
    <property type="match status" value="1"/>
</dbReference>
<dbReference type="InterPro" id="IPR000719">
    <property type="entry name" value="Prot_kinase_dom"/>
</dbReference>
<evidence type="ECO:0000256" key="4">
    <source>
        <dbReference type="ARBA" id="ARBA00022679"/>
    </source>
</evidence>
<dbReference type="Gene3D" id="3.40.50.2300">
    <property type="match status" value="1"/>
</dbReference>
<evidence type="ECO:0000259" key="19">
    <source>
        <dbReference type="PROSITE" id="PS50113"/>
    </source>
</evidence>
<dbReference type="SMART" id="SM00065">
    <property type="entry name" value="GAF"/>
    <property type="match status" value="1"/>
</dbReference>
<protein>
    <recommendedName>
        <fullName evidence="11">Sensory/regulatory protein RpfC</fullName>
        <ecNumber evidence="2">2.7.13.3</ecNumber>
    </recommendedName>
    <alternativeName>
        <fullName evidence="12">Virulence sensor protein BvgS</fullName>
    </alternativeName>
</protein>
<evidence type="ECO:0000256" key="12">
    <source>
        <dbReference type="ARBA" id="ARBA00070152"/>
    </source>
</evidence>
<dbReference type="EMBL" id="CP028339">
    <property type="protein sequence ID" value="AVR88207.1"/>
    <property type="molecule type" value="Genomic_DNA"/>
</dbReference>
<dbReference type="InterPro" id="IPR003661">
    <property type="entry name" value="HisK_dim/P_dom"/>
</dbReference>
<dbReference type="EC" id="2.7.13.3" evidence="2"/>
<evidence type="ECO:0000256" key="3">
    <source>
        <dbReference type="ARBA" id="ARBA00022553"/>
    </source>
</evidence>
<dbReference type="InterPro" id="IPR013767">
    <property type="entry name" value="PAS_fold"/>
</dbReference>
<dbReference type="FunFam" id="1.10.287.130:FF:000002">
    <property type="entry name" value="Two-component osmosensing histidine kinase"/>
    <property type="match status" value="1"/>
</dbReference>
<dbReference type="OrthoDB" id="9801841at2"/>
<name>A0A2R4BLK6_THAAR</name>
<dbReference type="PANTHER" id="PTHR43642:SF1">
    <property type="entry name" value="HYBRID SIGNAL TRANSDUCTION HISTIDINE KINASE G"/>
    <property type="match status" value="1"/>
</dbReference>
<dbReference type="SUPFAM" id="SSF55781">
    <property type="entry name" value="GAF domain-like"/>
    <property type="match status" value="1"/>
</dbReference>
<keyword evidence="5" id="KW-0547">Nucleotide-binding</keyword>
<dbReference type="Proteomes" id="UP000241885">
    <property type="component" value="Chromosome"/>
</dbReference>
<keyword evidence="14" id="KW-0175">Coiled coil</keyword>
<dbReference type="SUPFAM" id="SSF55785">
    <property type="entry name" value="PYP-like sensor domain (PAS domain)"/>
    <property type="match status" value="1"/>
</dbReference>
<keyword evidence="6" id="KW-0418">Kinase</keyword>
<dbReference type="PROSITE" id="PS50112">
    <property type="entry name" value="PAS"/>
    <property type="match status" value="1"/>
</dbReference>
<dbReference type="PROSITE" id="PS50011">
    <property type="entry name" value="PROTEIN_KINASE_DOM"/>
    <property type="match status" value="1"/>
</dbReference>
<dbReference type="SMART" id="SM00387">
    <property type="entry name" value="HATPase_c"/>
    <property type="match status" value="1"/>
</dbReference>
<dbReference type="SUPFAM" id="SSF52540">
    <property type="entry name" value="P-loop containing nucleoside triphosphate hydrolases"/>
    <property type="match status" value="1"/>
</dbReference>
<evidence type="ECO:0000256" key="11">
    <source>
        <dbReference type="ARBA" id="ARBA00068150"/>
    </source>
</evidence>
<keyword evidence="3 13" id="KW-0597">Phosphoprotein</keyword>
<organism evidence="20 21">
    <name type="scientific">Thauera aromatica K172</name>
    <dbReference type="NCBI Taxonomy" id="44139"/>
    <lineage>
        <taxon>Bacteria</taxon>
        <taxon>Pseudomonadati</taxon>
        <taxon>Pseudomonadota</taxon>
        <taxon>Betaproteobacteria</taxon>
        <taxon>Rhodocyclales</taxon>
        <taxon>Zoogloeaceae</taxon>
        <taxon>Thauera</taxon>
    </lineage>
</organism>
<evidence type="ECO:0000256" key="9">
    <source>
        <dbReference type="ARBA" id="ARBA00058004"/>
    </source>
</evidence>
<dbReference type="SUPFAM" id="SSF56112">
    <property type="entry name" value="Protein kinase-like (PK-like)"/>
    <property type="match status" value="1"/>
</dbReference>
<dbReference type="SUPFAM" id="SSF47226">
    <property type="entry name" value="Histidine-containing phosphotransfer domain, HPT domain"/>
    <property type="match status" value="1"/>
</dbReference>
<feature type="domain" description="Protein kinase" evidence="15">
    <location>
        <begin position="8"/>
        <end position="267"/>
    </location>
</feature>
<comment type="function">
    <text evidence="9">Member of the two-component regulatory system BvgS/BvgA. Phosphorylates BvgA via a four-step phosphorelay in response to environmental signals.</text>
</comment>
<dbReference type="Gene3D" id="1.10.287.130">
    <property type="match status" value="1"/>
</dbReference>
<dbReference type="PRINTS" id="PR00344">
    <property type="entry name" value="BCTRLSENSOR"/>
</dbReference>
<keyword evidence="21" id="KW-1185">Reference proteome</keyword>
<evidence type="ECO:0000256" key="2">
    <source>
        <dbReference type="ARBA" id="ARBA00012438"/>
    </source>
</evidence>
<dbReference type="InterPro" id="IPR004358">
    <property type="entry name" value="Sig_transdc_His_kin-like_C"/>
</dbReference>
<dbReference type="Pfam" id="PF00069">
    <property type="entry name" value="Pkinase"/>
    <property type="match status" value="1"/>
</dbReference>
<feature type="domain" description="Histidine kinase" evidence="16">
    <location>
        <begin position="1624"/>
        <end position="1850"/>
    </location>
</feature>
<proteinExistence type="predicted"/>
<feature type="coiled-coil region" evidence="14">
    <location>
        <begin position="1033"/>
        <end position="1060"/>
    </location>
</feature>
<dbReference type="Pfam" id="PF00989">
    <property type="entry name" value="PAS"/>
    <property type="match status" value="1"/>
</dbReference>
<dbReference type="Pfam" id="PF00512">
    <property type="entry name" value="HisKA"/>
    <property type="match status" value="1"/>
</dbReference>
<reference evidence="20 21" key="1">
    <citation type="submission" date="2018-03" db="EMBL/GenBank/DDBJ databases">
        <title>Complete genome sequence of Thauera aromatica, a model organism for studying aromatic compound degradation under denitrifying conditions.</title>
        <authorList>
            <person name="Lo H.-Y."/>
            <person name="Goris T."/>
            <person name="Boll M."/>
            <person name="Mueller J.A."/>
        </authorList>
    </citation>
    <scope>NUCLEOTIDE SEQUENCE [LARGE SCALE GENOMIC DNA]</scope>
    <source>
        <strain evidence="20 21">K172</strain>
    </source>
</reference>
<dbReference type="SUPFAM" id="SSF47384">
    <property type="entry name" value="Homodimeric domain of signal transducing histidine kinase"/>
    <property type="match status" value="1"/>
</dbReference>
<comment type="catalytic activity">
    <reaction evidence="1">
        <text>ATP + protein L-histidine = ADP + protein N-phospho-L-histidine.</text>
        <dbReference type="EC" id="2.7.13.3"/>
    </reaction>
</comment>
<sequence length="2135" mass="234798">MVAPASTLRVLKRLYQGRFSTISRALLPGRDEALIVKQLDRARCPPGMLARLRHEHALLATLALDGVVGSLEHVELERGPALLFPDHEARSLRQLMRSGEYEWHDWLAITIELCELIGRLHEVRVIHKQINPDHVLITAAGRPQLIDFSLATHFVSEQASWNTPQLASHRLPYIAPEQTGRINRAIDYRTDYYSLGTTLYELLTGQHPFAGREGLDLVHCHIAHRPRPPHLINRTLPEAVSALVLKLLAKDAADRYQSTHGIVHDLRECLHRHSTGITAGGFALASRDVSARFQVAQKLYGREPLLAELDGLIERCTAGGQSLVLVSGYTGVGKSSLVHELRQNVLARGGQFSSGKFDQYRRQRPHAALLQALRGLIRQRLTESGEQLEALRTRLREQLGGYLGTLLRLLPELAFIVGEAERQRARPSFDEQGRLRLFSHLLGVLIEPDRPFALFLDDLQWADLASLRLIEALAATPRLPHLLLVGSYRHNEIGPEHPFAATLERLRSAPLELVEHRLQPLDLAQVRRLIADTLRCSERECSPLAEICHDKTQGNPFFLKQFLDALYDEGLIRFHSPRWEWDEDAIRTREIAADVAALMIGKIRRLPPATRHVLPLAACIGNTFDVHTLALVDQSTAERIAAMLWPAQAEGLIVALDDSYRPGGEREAGTTRYRFVHDRIQQAAYSLLAADERDALHLQVGRLLRQRLDTGELDRRVFEIAGHLNLARGLIDDPDEQVALAALNLCAGQRARESAAFESALEYLRTGVDALPADRWQEHYRLALELHLAAAEAAHSRGDTALMTTLLADAERHAGDPLDAVRCHEIRIQAHVARNRFADGLETARQALAMLGVKLPAAPGRLRIAAELLGTRLLLRRCTAERLLQMPVSSEARMLTAQSILAGMFGIVKFSSSALRPLVMARQVELALRHGHTDATAPALASFGGVLCGLLDAVDEGWRAGQLAMTLEAARPARTTRHRSLTMFNTYVRHFKEPLTDVLDGLMEAHRSALDCGDLEYAAYSLAAHIQYAFPLMRDCAAQAQQLARQLAQLEQTGQKQSLQYCYMALQAVTKLRTPGAEPTALDGGHYREQLMLAEHLRENHRTAACLHHFYKALLCFVFADYAQARVHCELGEEHLPYVAGTFTAAWFRGLHALAVLRTLPPTGRARRDGLRIVDRVITQTVRWARHCPANHEHRLALIRAERLRIKGRPLAAMAAYDRAIALAEGHGFALEAALACELAARFHLDNGARTTARGYFEDSATRFAALGAHGKLAHLRAALEQDGLWVKTATGAAADADDEDPASNQAFDIGAVIKASQTISDEIVLDRLLERLMQLALASAGAQRGALVLSRQQRLYVEAIAGLEEAPRLMCALPLEDSARSVPVSVINYVVRTGEAVVLGDASRQPMFAHDTYVHAHRPRSLLCMPILYHGELTAVLYLEHRHSQDIFDRRRLETLRILAAQAAISIENAKLYLGLQQSEQAYRSLFENAIEGIFRVDPEGRFVSANPALVQLLGYDCADSFLATVTDVSTQCFVLAEEQRRFLGRLHMTEQVVGFETRWRRRDGSEIDVSISARRVFDGEQRLRYYEGSLTDISARKAKEGAELAREKAEAANEAKSDFLATMSHEIRTPMNGILGMTQLLARSALDAHQREWVGAIERSGHNLLGILNDILDFSKIEAGQLTLESSPFSPAAVFEELRPMLASMAQHKGLSLRLAVAGDLPAGVIGDRRALTQILLNLAGNAVKFTARGFISVTATVAASDEAAPGPAHSRLRFEVEDSGIGIAAEAQERIFSHFSQADSSITRRFGGTGLGLAICRRLVELHGGEIGVHSSPGNGSLFWFEIGYPHGSVPAALPLLPGPAPGRPLDVLVVEDVDTNRQVARALLESEGHRVSLAEDGFSALALHHGHDYDVILMDIHLPELDGLETTRRIRAHADPRKAAVRIVALTASVTGEEVRRYLDAGIDAVLGKPLRYEELLHALYAGSPAPGMDSAAGVTADALPCLPPSLPPAGLPPSLPPAAALLAGEVLEGHFRQLGQARMDSLLALLEQQCRELVAELGRCPEPGTQRDIVHRLAGTGANFGLAALAARCRELERSAADLDLRPQSAPLAELLEASLAAIARRSAPAPARV</sequence>
<dbReference type="Gene3D" id="1.20.120.160">
    <property type="entry name" value="HPT domain"/>
    <property type="match status" value="1"/>
</dbReference>
<dbReference type="PANTHER" id="PTHR43642">
    <property type="entry name" value="HYBRID SIGNAL TRANSDUCTION HISTIDINE KINASE G"/>
    <property type="match status" value="1"/>
</dbReference>
<evidence type="ECO:0000259" key="15">
    <source>
        <dbReference type="PROSITE" id="PS50011"/>
    </source>
</evidence>
<dbReference type="Gene3D" id="3.30.565.10">
    <property type="entry name" value="Histidine kinase-like ATPase, C-terminal domain"/>
    <property type="match status" value="1"/>
</dbReference>
<dbReference type="Pfam" id="PF02518">
    <property type="entry name" value="HATPase_c"/>
    <property type="match status" value="1"/>
</dbReference>
<feature type="modified residue" description="4-aspartylphosphate" evidence="13">
    <location>
        <position position="1919"/>
    </location>
</feature>
<feature type="domain" description="PAS" evidence="18">
    <location>
        <begin position="1480"/>
        <end position="1517"/>
    </location>
</feature>
<evidence type="ECO:0000256" key="7">
    <source>
        <dbReference type="ARBA" id="ARBA00022840"/>
    </source>
</evidence>
<dbReference type="InterPro" id="IPR003594">
    <property type="entry name" value="HATPase_dom"/>
</dbReference>
<keyword evidence="7" id="KW-0067">ATP-binding</keyword>
<evidence type="ECO:0000259" key="17">
    <source>
        <dbReference type="PROSITE" id="PS50110"/>
    </source>
</evidence>
<dbReference type="InterPro" id="IPR029016">
    <property type="entry name" value="GAF-like_dom_sf"/>
</dbReference>
<evidence type="ECO:0000313" key="20">
    <source>
        <dbReference type="EMBL" id="AVR88207.1"/>
    </source>
</evidence>
<evidence type="ECO:0000256" key="10">
    <source>
        <dbReference type="ARBA" id="ARBA00064003"/>
    </source>
</evidence>
<dbReference type="InterPro" id="IPR000700">
    <property type="entry name" value="PAS-assoc_C"/>
</dbReference>
<evidence type="ECO:0000259" key="16">
    <source>
        <dbReference type="PROSITE" id="PS50109"/>
    </source>
</evidence>
<dbReference type="KEGG" id="tak:Tharo_1279"/>
<dbReference type="InterPro" id="IPR000014">
    <property type="entry name" value="PAS"/>
</dbReference>
<dbReference type="Pfam" id="PF13191">
    <property type="entry name" value="AAA_16"/>
    <property type="match status" value="1"/>
</dbReference>
<dbReference type="RefSeq" id="WP_107220493.1">
    <property type="nucleotide sequence ID" value="NZ_CP028339.1"/>
</dbReference>
<evidence type="ECO:0000313" key="21">
    <source>
        <dbReference type="Proteomes" id="UP000241885"/>
    </source>
</evidence>
<dbReference type="PROSITE" id="PS50109">
    <property type="entry name" value="HIS_KIN"/>
    <property type="match status" value="1"/>
</dbReference>
<dbReference type="Gene3D" id="1.10.510.10">
    <property type="entry name" value="Transferase(Phosphotransferase) domain 1"/>
    <property type="match status" value="1"/>
</dbReference>
<dbReference type="SMART" id="SM00091">
    <property type="entry name" value="PAS"/>
    <property type="match status" value="1"/>
</dbReference>
<comment type="subunit">
    <text evidence="10">At low DSF concentrations, interacts with RpfF.</text>
</comment>
<dbReference type="CDD" id="cd00130">
    <property type="entry name" value="PAS"/>
    <property type="match status" value="1"/>
</dbReference>
<dbReference type="PROSITE" id="PS50110">
    <property type="entry name" value="RESPONSE_REGULATORY"/>
    <property type="match status" value="1"/>
</dbReference>
<dbReference type="SMART" id="SM00388">
    <property type="entry name" value="HisKA"/>
    <property type="match status" value="1"/>
</dbReference>
<dbReference type="PROSITE" id="PS50113">
    <property type="entry name" value="PAC"/>
    <property type="match status" value="1"/>
</dbReference>
<feature type="domain" description="Response regulatory" evidence="17">
    <location>
        <begin position="1870"/>
        <end position="1988"/>
    </location>
</feature>
<accession>A0A2R4BLK6</accession>
<dbReference type="InterPro" id="IPR027417">
    <property type="entry name" value="P-loop_NTPase"/>
</dbReference>
<dbReference type="CDD" id="cd16922">
    <property type="entry name" value="HATPase_EvgS-ArcB-TorS-like"/>
    <property type="match status" value="1"/>
</dbReference>
<dbReference type="GO" id="GO:0006355">
    <property type="term" value="P:regulation of DNA-templated transcription"/>
    <property type="evidence" value="ECO:0007669"/>
    <property type="project" value="InterPro"/>
</dbReference>
<evidence type="ECO:0000256" key="8">
    <source>
        <dbReference type="ARBA" id="ARBA00023012"/>
    </source>
</evidence>
<dbReference type="InterPro" id="IPR036641">
    <property type="entry name" value="HPT_dom_sf"/>
</dbReference>
<dbReference type="InterPro" id="IPR035965">
    <property type="entry name" value="PAS-like_dom_sf"/>
</dbReference>
<dbReference type="InterPro" id="IPR036097">
    <property type="entry name" value="HisK_dim/P_sf"/>
</dbReference>
<dbReference type="InterPro" id="IPR001789">
    <property type="entry name" value="Sig_transdc_resp-reg_receiver"/>
</dbReference>
<keyword evidence="4" id="KW-0808">Transferase</keyword>
<dbReference type="SUPFAM" id="SSF52172">
    <property type="entry name" value="CheY-like"/>
    <property type="match status" value="1"/>
</dbReference>
<evidence type="ECO:0000256" key="5">
    <source>
        <dbReference type="ARBA" id="ARBA00022741"/>
    </source>
</evidence>
<dbReference type="InterPro" id="IPR053159">
    <property type="entry name" value="Hybrid_Histidine_Kinase"/>
</dbReference>
<gene>
    <name evidence="20" type="ORF">Tharo_1279</name>
</gene>
<dbReference type="CDD" id="cd14014">
    <property type="entry name" value="STKc_PknB_like"/>
    <property type="match status" value="1"/>
</dbReference>
<dbReference type="SMART" id="SM00448">
    <property type="entry name" value="REC"/>
    <property type="match status" value="1"/>
</dbReference>
<feature type="domain" description="PAC" evidence="19">
    <location>
        <begin position="1555"/>
        <end position="1607"/>
    </location>
</feature>
<dbReference type="InterPro" id="IPR011006">
    <property type="entry name" value="CheY-like_superfamily"/>
</dbReference>
<dbReference type="Pfam" id="PF00072">
    <property type="entry name" value="Response_reg"/>
    <property type="match status" value="1"/>
</dbReference>
<dbReference type="GO" id="GO:0005524">
    <property type="term" value="F:ATP binding"/>
    <property type="evidence" value="ECO:0007669"/>
    <property type="project" value="UniProtKB-KW"/>
</dbReference>
<dbReference type="InterPro" id="IPR036890">
    <property type="entry name" value="HATPase_C_sf"/>
</dbReference>
<dbReference type="Gene3D" id="3.40.50.300">
    <property type="entry name" value="P-loop containing nucleotide triphosphate hydrolases"/>
    <property type="match status" value="1"/>
</dbReference>
<evidence type="ECO:0000256" key="6">
    <source>
        <dbReference type="ARBA" id="ARBA00022777"/>
    </source>
</evidence>
<keyword evidence="8" id="KW-0902">Two-component regulatory system</keyword>
<dbReference type="Gene3D" id="3.30.450.40">
    <property type="match status" value="1"/>
</dbReference>
<dbReference type="SUPFAM" id="SSF55874">
    <property type="entry name" value="ATPase domain of HSP90 chaperone/DNA topoisomerase II/histidine kinase"/>
    <property type="match status" value="1"/>
</dbReference>
<dbReference type="Pfam" id="PF01590">
    <property type="entry name" value="GAF"/>
    <property type="match status" value="1"/>
</dbReference>
<dbReference type="GO" id="GO:0000155">
    <property type="term" value="F:phosphorelay sensor kinase activity"/>
    <property type="evidence" value="ECO:0007669"/>
    <property type="project" value="InterPro"/>
</dbReference>
<dbReference type="InterPro" id="IPR041664">
    <property type="entry name" value="AAA_16"/>
</dbReference>
<dbReference type="InterPro" id="IPR005467">
    <property type="entry name" value="His_kinase_dom"/>
</dbReference>